<dbReference type="GO" id="GO:0043952">
    <property type="term" value="P:protein transport by the Sec complex"/>
    <property type="evidence" value="ECO:0007669"/>
    <property type="project" value="UniProtKB-UniRule"/>
</dbReference>
<dbReference type="PANTHER" id="PTHR30081:SF1">
    <property type="entry name" value="PROTEIN TRANSLOCASE SUBUNIT SECD"/>
    <property type="match status" value="1"/>
</dbReference>
<keyword evidence="5 9" id="KW-0653">Protein transport</keyword>
<sequence length="613" mass="67239">MAKNIFKNFFTPGPRGQLRWVVFGVSAMFLVSLFVDIIGFSNIISNNLDSVLSSLPGVKDMKVWPLVERSQADNSKNLNFKNIREIDLDSYGPPFKLGLDLLGGAHLVYEADVSQINYSERASSLAGVRDVIERRVNILGVSEPVVQTNQIGDNWRVIVELAGVTDVNQAIKMIGETPLLEFKEENPAASQMTVEQKTKLDELNQGAKDQAEKILKQVLAGADFAALAKEYSEDPGSQDNGGFYGGIKRGVFVPEYEDVLFNKMKSGEIYPQLVQSQFGYHIIKKETVRGEGDDLEIDTRHILFKTKTAADIGLALEPEWKTTSLTGKQLKRASVDLNSSSGIPQVALEFNSEGADLFAELTKKNTGKLLAIFLDGQPISIPRVNEPILSGQAVISGSFTIKEAKTLAQRLNAGALPVPIKLISQTTIGATLGNESIIKSLVAGFWGFVLIALFMMLIYRLPGFLSVIALLIYVAIVLALFKLIPVTLTLAGIAGFILSIGMAVDANILIFERMKEELRAGRDATTAITQGFLRAWSSIRDSNISSLITCAILFWFGSSIIKGFALTLAIGIMVSMFSAITITRQFLRLIAKWKISRVRWLYGVKSESSQLNK</sequence>
<evidence type="ECO:0000313" key="12">
    <source>
        <dbReference type="EMBL" id="OGY52631.1"/>
    </source>
</evidence>
<dbReference type="Proteomes" id="UP000177376">
    <property type="component" value="Unassembled WGS sequence"/>
</dbReference>
<evidence type="ECO:0000256" key="6">
    <source>
        <dbReference type="ARBA" id="ARBA00022989"/>
    </source>
</evidence>
<dbReference type="NCBIfam" id="TIGR00916">
    <property type="entry name" value="2A0604s01"/>
    <property type="match status" value="1"/>
</dbReference>
<feature type="transmembrane region" description="Helical" evidence="9">
    <location>
        <begin position="20"/>
        <end position="44"/>
    </location>
</feature>
<keyword evidence="7 9" id="KW-0811">Translocation</keyword>
<feature type="transmembrane region" description="Helical" evidence="9">
    <location>
        <begin position="441"/>
        <end position="459"/>
    </location>
</feature>
<dbReference type="SUPFAM" id="SSF82866">
    <property type="entry name" value="Multidrug efflux transporter AcrB transmembrane domain"/>
    <property type="match status" value="1"/>
</dbReference>
<dbReference type="EMBL" id="MHIM01000013">
    <property type="protein sequence ID" value="OGY52631.1"/>
    <property type="molecule type" value="Genomic_DNA"/>
</dbReference>
<dbReference type="SUPFAM" id="SSF54534">
    <property type="entry name" value="FKBP-like"/>
    <property type="match status" value="1"/>
</dbReference>
<dbReference type="GO" id="GO:0005886">
    <property type="term" value="C:plasma membrane"/>
    <property type="evidence" value="ECO:0007669"/>
    <property type="project" value="UniProtKB-SubCell"/>
</dbReference>
<evidence type="ECO:0000256" key="2">
    <source>
        <dbReference type="ARBA" id="ARBA00022448"/>
    </source>
</evidence>
<dbReference type="InterPro" id="IPR048634">
    <property type="entry name" value="SecD_SecF_C"/>
</dbReference>
<evidence type="ECO:0000256" key="1">
    <source>
        <dbReference type="ARBA" id="ARBA00004651"/>
    </source>
</evidence>
<comment type="function">
    <text evidence="9">Part of the Sec protein translocase complex. Interacts with the SecYEG preprotein conducting channel. SecDF uses the proton motive force (PMF) to complete protein translocation after the ATP-dependent function of SecA.</text>
</comment>
<dbReference type="InterPro" id="IPR022813">
    <property type="entry name" value="SecD/SecF_arch_bac"/>
</dbReference>
<dbReference type="Pfam" id="PF22599">
    <property type="entry name" value="SecDF_P1_head"/>
    <property type="match status" value="1"/>
</dbReference>
<evidence type="ECO:0000256" key="7">
    <source>
        <dbReference type="ARBA" id="ARBA00023010"/>
    </source>
</evidence>
<feature type="transmembrane region" description="Helical" evidence="9">
    <location>
        <begin position="544"/>
        <end position="561"/>
    </location>
</feature>
<keyword evidence="10" id="KW-0413">Isomerase</keyword>
<feature type="transmembrane region" description="Helical" evidence="9">
    <location>
        <begin position="490"/>
        <end position="511"/>
    </location>
</feature>
<comment type="similarity">
    <text evidence="9">Belongs to the SecD/SecF family. SecD subfamily.</text>
</comment>
<comment type="caution">
    <text evidence="12">The sequence shown here is derived from an EMBL/GenBank/DDBJ whole genome shotgun (WGS) entry which is preliminary data.</text>
</comment>
<dbReference type="InterPro" id="IPR055344">
    <property type="entry name" value="SecD_SecF_C_bact"/>
</dbReference>
<dbReference type="GO" id="GO:0065002">
    <property type="term" value="P:intracellular protein transmembrane transport"/>
    <property type="evidence" value="ECO:0007669"/>
    <property type="project" value="UniProtKB-UniRule"/>
</dbReference>
<dbReference type="InterPro" id="IPR048631">
    <property type="entry name" value="SecD_1st"/>
</dbReference>
<dbReference type="InterPro" id="IPR054384">
    <property type="entry name" value="SecDF_P1_head"/>
</dbReference>
<feature type="transmembrane region" description="Helical" evidence="9">
    <location>
        <begin position="464"/>
        <end position="484"/>
    </location>
</feature>
<accession>A0A1G1YK27</accession>
<organism evidence="12 13">
    <name type="scientific">Candidatus Buchananbacteria bacterium RIFCSPLOWO2_01_FULL_39_33</name>
    <dbReference type="NCBI Taxonomy" id="1797543"/>
    <lineage>
        <taxon>Bacteria</taxon>
        <taxon>Candidatus Buchananiibacteriota</taxon>
    </lineage>
</organism>
<keyword evidence="4 9" id="KW-0812">Transmembrane</keyword>
<name>A0A1G1YK27_9BACT</name>
<keyword evidence="2 9" id="KW-0813">Transport</keyword>
<dbReference type="Gene3D" id="3.10.50.40">
    <property type="match status" value="1"/>
</dbReference>
<feature type="transmembrane region" description="Helical" evidence="9">
    <location>
        <begin position="567"/>
        <end position="587"/>
    </location>
</feature>
<evidence type="ECO:0000256" key="10">
    <source>
        <dbReference type="PROSITE-ProRule" id="PRU00278"/>
    </source>
</evidence>
<keyword evidence="10" id="KW-0697">Rotamase</keyword>
<evidence type="ECO:0000256" key="4">
    <source>
        <dbReference type="ARBA" id="ARBA00022692"/>
    </source>
</evidence>
<dbReference type="InterPro" id="IPR000297">
    <property type="entry name" value="PPIase_PpiC"/>
</dbReference>
<dbReference type="Pfam" id="PF13616">
    <property type="entry name" value="Rotamase_3"/>
    <property type="match status" value="1"/>
</dbReference>
<reference evidence="12 13" key="1">
    <citation type="journal article" date="2016" name="Nat. Commun.">
        <title>Thousands of microbial genomes shed light on interconnected biogeochemical processes in an aquifer system.</title>
        <authorList>
            <person name="Anantharaman K."/>
            <person name="Brown C.T."/>
            <person name="Hug L.A."/>
            <person name="Sharon I."/>
            <person name="Castelle C.J."/>
            <person name="Probst A.J."/>
            <person name="Thomas B.C."/>
            <person name="Singh A."/>
            <person name="Wilkins M.J."/>
            <person name="Karaoz U."/>
            <person name="Brodie E.L."/>
            <person name="Williams K.H."/>
            <person name="Hubbard S.S."/>
            <person name="Banfield J.F."/>
        </authorList>
    </citation>
    <scope>NUCLEOTIDE SEQUENCE [LARGE SCALE GENOMIC DNA]</scope>
</reference>
<keyword evidence="3 9" id="KW-1003">Cell membrane</keyword>
<dbReference type="GO" id="GO:0015450">
    <property type="term" value="F:protein-transporting ATPase activity"/>
    <property type="evidence" value="ECO:0007669"/>
    <property type="project" value="InterPro"/>
</dbReference>
<dbReference type="AlphaFoldDB" id="A0A1G1YK27"/>
<comment type="subcellular location">
    <subcellularLocation>
        <location evidence="1 9">Cell membrane</location>
        <topology evidence="1 9">Multi-pass membrane protein</topology>
    </subcellularLocation>
</comment>
<dbReference type="Pfam" id="PF02355">
    <property type="entry name" value="SecD_SecF_C"/>
    <property type="match status" value="1"/>
</dbReference>
<evidence type="ECO:0000256" key="8">
    <source>
        <dbReference type="ARBA" id="ARBA00023136"/>
    </source>
</evidence>
<evidence type="ECO:0000256" key="9">
    <source>
        <dbReference type="HAMAP-Rule" id="MF_01463"/>
    </source>
</evidence>
<dbReference type="GO" id="GO:0006605">
    <property type="term" value="P:protein targeting"/>
    <property type="evidence" value="ECO:0007669"/>
    <property type="project" value="UniProtKB-UniRule"/>
</dbReference>
<dbReference type="Gene3D" id="3.30.1360.200">
    <property type="match status" value="1"/>
</dbReference>
<dbReference type="InterPro" id="IPR005791">
    <property type="entry name" value="SecD"/>
</dbReference>
<comment type="subunit">
    <text evidence="9">Forms a complex with SecF. Part of the essential Sec protein translocation apparatus which comprises SecA, SecYEG and auxiliary proteins SecDF. Other proteins may also be involved.</text>
</comment>
<dbReference type="PROSITE" id="PS50198">
    <property type="entry name" value="PPIC_PPIASE_2"/>
    <property type="match status" value="1"/>
</dbReference>
<proteinExistence type="inferred from homology"/>
<dbReference type="FunFam" id="1.20.1640.10:FF:000004">
    <property type="entry name" value="Protein translocase subunit SecD"/>
    <property type="match status" value="1"/>
</dbReference>
<dbReference type="NCBIfam" id="TIGR01129">
    <property type="entry name" value="secD"/>
    <property type="match status" value="1"/>
</dbReference>
<evidence type="ECO:0000256" key="3">
    <source>
        <dbReference type="ARBA" id="ARBA00022475"/>
    </source>
</evidence>
<dbReference type="InterPro" id="IPR046357">
    <property type="entry name" value="PPIase_dom_sf"/>
</dbReference>
<dbReference type="PANTHER" id="PTHR30081">
    <property type="entry name" value="PROTEIN-EXPORT MEMBRANE PROTEIN SEC"/>
    <property type="match status" value="1"/>
</dbReference>
<dbReference type="Gene3D" id="1.20.1640.10">
    <property type="entry name" value="Multidrug efflux transporter AcrB transmembrane domain"/>
    <property type="match status" value="1"/>
</dbReference>
<evidence type="ECO:0000256" key="5">
    <source>
        <dbReference type="ARBA" id="ARBA00022927"/>
    </source>
</evidence>
<keyword evidence="6 9" id="KW-1133">Transmembrane helix</keyword>
<evidence type="ECO:0000259" key="11">
    <source>
        <dbReference type="PROSITE" id="PS50198"/>
    </source>
</evidence>
<dbReference type="Pfam" id="PF21760">
    <property type="entry name" value="SecD_1st"/>
    <property type="match status" value="1"/>
</dbReference>
<gene>
    <name evidence="9" type="primary">secD</name>
    <name evidence="12" type="ORF">A3A02_03860</name>
</gene>
<dbReference type="GO" id="GO:0003755">
    <property type="term" value="F:peptidyl-prolyl cis-trans isomerase activity"/>
    <property type="evidence" value="ECO:0007669"/>
    <property type="project" value="UniProtKB-KW"/>
</dbReference>
<protein>
    <recommendedName>
        <fullName evidence="9">Protein translocase subunit SecD</fullName>
    </recommendedName>
</protein>
<keyword evidence="8 9" id="KW-0472">Membrane</keyword>
<evidence type="ECO:0000313" key="13">
    <source>
        <dbReference type="Proteomes" id="UP000177376"/>
    </source>
</evidence>
<feature type="domain" description="PpiC" evidence="11">
    <location>
        <begin position="184"/>
        <end position="287"/>
    </location>
</feature>
<dbReference type="HAMAP" id="MF_01463_B">
    <property type="entry name" value="SecD_B"/>
    <property type="match status" value="1"/>
</dbReference>
<dbReference type="Gene3D" id="3.30.70.3400">
    <property type="match status" value="1"/>
</dbReference>